<dbReference type="STRING" id="1609559.TQ32_10655"/>
<dbReference type="KEGG" id="pyc:TQ32_10655"/>
<dbReference type="EMBL" id="CP010835">
    <property type="protein sequence ID" value="AMM54891.1"/>
    <property type="molecule type" value="Genomic_DNA"/>
</dbReference>
<name>A0A127BC33_9EURY</name>
<dbReference type="RefSeq" id="WP_068324504.1">
    <property type="nucleotide sequence ID" value="NZ_CP010835.1"/>
</dbReference>
<accession>A0A127BC33</accession>
<organism evidence="1 2">
    <name type="scientific">Pyrococcus kukulkanii</name>
    <dbReference type="NCBI Taxonomy" id="1609559"/>
    <lineage>
        <taxon>Archaea</taxon>
        <taxon>Methanobacteriati</taxon>
        <taxon>Methanobacteriota</taxon>
        <taxon>Thermococci</taxon>
        <taxon>Thermococcales</taxon>
        <taxon>Thermococcaceae</taxon>
        <taxon>Pyrococcus</taxon>
    </lineage>
</organism>
<reference evidence="1 2" key="2">
    <citation type="journal article" date="2016" name="Int. J. Syst. Evol. Microbiol.">
        <title>Pyrococcus kukulkanii sp. nov., a hyperthermophilic, piezophilic archaeon isolated from a deep-sea hydrothermal vent.</title>
        <authorList>
            <person name="Callac N."/>
            <person name="Oger P."/>
            <person name="Lesongeur F."/>
            <person name="Rattray J.E."/>
            <person name="Vannier P."/>
            <person name="Michoud G."/>
            <person name="Beauverger M."/>
            <person name="Gayet N."/>
            <person name="Rouxel O."/>
            <person name="Jebbar M."/>
            <person name="Godfroy A."/>
        </authorList>
    </citation>
    <scope>NUCLEOTIDE SEQUENCE [LARGE SCALE GENOMIC DNA]</scope>
    <source>
        <strain evidence="1 2">NCB100</strain>
    </source>
</reference>
<gene>
    <name evidence="1" type="ORF">TQ32_10655</name>
</gene>
<dbReference type="OrthoDB" id="94574at2157"/>
<dbReference type="GeneID" id="28492307"/>
<reference evidence="2" key="1">
    <citation type="submission" date="2015-02" db="EMBL/GenBank/DDBJ databases">
        <title>Pyrococcus kukulkanii sp. nov., a novel hyperthermophilic archaeon isolated from a deep-sea hydrothermal vent at the Guaymas Basin.</title>
        <authorList>
            <person name="Oger P.M."/>
            <person name="Callac N."/>
            <person name="Jebbar M."/>
            <person name="Godfroy A."/>
        </authorList>
    </citation>
    <scope>NUCLEOTIDE SEQUENCE [LARGE SCALE GENOMIC DNA]</scope>
    <source>
        <strain evidence="2">NCB100</strain>
    </source>
</reference>
<sequence length="89" mass="10046">MKVKVRAKVRLRDLEKCIKEAALRAVVDEVTRISGDFVEELFHPGFWERLKDCIGPETGVEVSSGGKTIEKGDNGLFYLCRGRSHAHCR</sequence>
<dbReference type="AlphaFoldDB" id="A0A127BC33"/>
<evidence type="ECO:0000313" key="1">
    <source>
        <dbReference type="EMBL" id="AMM54891.1"/>
    </source>
</evidence>
<dbReference type="Proteomes" id="UP000070587">
    <property type="component" value="Chromosome"/>
</dbReference>
<dbReference type="PATRIC" id="fig|1609559.3.peg.2198"/>
<protein>
    <submittedName>
        <fullName evidence="1">Uncharacterized protein</fullName>
    </submittedName>
</protein>
<evidence type="ECO:0000313" key="2">
    <source>
        <dbReference type="Proteomes" id="UP000070587"/>
    </source>
</evidence>
<proteinExistence type="predicted"/>